<dbReference type="InterPro" id="IPR037171">
    <property type="entry name" value="NagB/RpiA_transferase-like"/>
</dbReference>
<dbReference type="Gene3D" id="3.40.50.1360">
    <property type="match status" value="1"/>
</dbReference>
<evidence type="ECO:0000313" key="7">
    <source>
        <dbReference type="EMBL" id="OPJ57573.1"/>
    </source>
</evidence>
<comment type="similarity">
    <text evidence="1">Belongs to the SorC transcriptional regulatory family.</text>
</comment>
<dbReference type="InterPro" id="IPR007324">
    <property type="entry name" value="Sugar-bd_dom_put"/>
</dbReference>
<dbReference type="GO" id="GO:0003677">
    <property type="term" value="F:DNA binding"/>
    <property type="evidence" value="ECO:0007669"/>
    <property type="project" value="UniProtKB-KW"/>
</dbReference>
<dbReference type="SUPFAM" id="SSF100950">
    <property type="entry name" value="NagB/RpiA/CoA transferase-like"/>
    <property type="match status" value="1"/>
</dbReference>
<dbReference type="Gene3D" id="1.10.10.10">
    <property type="entry name" value="Winged helix-like DNA-binding domain superfamily/Winged helix DNA-binding domain"/>
    <property type="match status" value="1"/>
</dbReference>
<keyword evidence="4" id="KW-0804">Transcription</keyword>
<proteinExistence type="inferred from homology"/>
<dbReference type="STRING" id="1450648.CLORY_40290"/>
<dbReference type="InterPro" id="IPR036390">
    <property type="entry name" value="WH_DNA-bd_sf"/>
</dbReference>
<name>A0A1V4ICB5_9CLOT</name>
<gene>
    <name evidence="7" type="primary">cggR</name>
    <name evidence="7" type="ORF">CLORY_40290</name>
</gene>
<dbReference type="InterPro" id="IPR051054">
    <property type="entry name" value="SorC_transcr_regulators"/>
</dbReference>
<dbReference type="Pfam" id="PF21715">
    <property type="entry name" value="CggR_N"/>
    <property type="match status" value="1"/>
</dbReference>
<dbReference type="InterPro" id="IPR048715">
    <property type="entry name" value="CggR_N"/>
</dbReference>
<comment type="caution">
    <text evidence="7">The sequence shown here is derived from an EMBL/GenBank/DDBJ whole genome shotgun (WGS) entry which is preliminary data.</text>
</comment>
<evidence type="ECO:0000256" key="2">
    <source>
        <dbReference type="ARBA" id="ARBA00023015"/>
    </source>
</evidence>
<evidence type="ECO:0000256" key="4">
    <source>
        <dbReference type="ARBA" id="ARBA00023163"/>
    </source>
</evidence>
<evidence type="ECO:0000259" key="6">
    <source>
        <dbReference type="Pfam" id="PF21715"/>
    </source>
</evidence>
<reference evidence="7 8" key="1">
    <citation type="submission" date="2017-03" db="EMBL/GenBank/DDBJ databases">
        <title>Genome sequence of Clostridium oryzae DSM 28571.</title>
        <authorList>
            <person name="Poehlein A."/>
            <person name="Daniel R."/>
        </authorList>
    </citation>
    <scope>NUCLEOTIDE SEQUENCE [LARGE SCALE GENOMIC DNA]</scope>
    <source>
        <strain evidence="7 8">DSM 28571</strain>
    </source>
</reference>
<dbReference type="InterPro" id="IPR036388">
    <property type="entry name" value="WH-like_DNA-bd_sf"/>
</dbReference>
<keyword evidence="3" id="KW-0238">DNA-binding</keyword>
<sequence>MLGHGVTKGVLALEEILKLQQKIVPELIELLEKRYNILRTIYYHQPVGRRILANNLNLGERIVRTEINFLKSANLIEVSTPGMTVTEEGEDIVEKLKSFIHEIKGLSYIESLLAEKLNIKRAIVVPGNMDEDSTIIKELGRAAANHIRSMIKDDDIIALTGGSTIREVVQCMPKLNSFKDVLVVPARGGMGKDVEIQANTLAASFAKKIGAVYKLLHIPDNISDRALDTMLNEKDIKDIIHSIKRANILIYGIGRADQMARRRGVEPDKLDKLNVLGAVGEAFGCYFNRKGEVVYFTPTIGINNSDIRTIRNPVAVAGGKNKAEAIVATENGNTRGVLITDEGAAKEVLKILNVDLEVDY</sequence>
<dbReference type="GO" id="GO:0030246">
    <property type="term" value="F:carbohydrate binding"/>
    <property type="evidence" value="ECO:0007669"/>
    <property type="project" value="InterPro"/>
</dbReference>
<evidence type="ECO:0000259" key="5">
    <source>
        <dbReference type="Pfam" id="PF04198"/>
    </source>
</evidence>
<dbReference type="PANTHER" id="PTHR34294:SF5">
    <property type="entry name" value="CENTRAL GLYCOLYTIC GENES REGULATOR"/>
    <property type="match status" value="1"/>
</dbReference>
<keyword evidence="2" id="KW-0805">Transcription regulation</keyword>
<dbReference type="Proteomes" id="UP000190080">
    <property type="component" value="Unassembled WGS sequence"/>
</dbReference>
<organism evidence="7 8">
    <name type="scientific">Clostridium oryzae</name>
    <dbReference type="NCBI Taxonomy" id="1450648"/>
    <lineage>
        <taxon>Bacteria</taxon>
        <taxon>Bacillati</taxon>
        <taxon>Bacillota</taxon>
        <taxon>Clostridia</taxon>
        <taxon>Eubacteriales</taxon>
        <taxon>Clostridiaceae</taxon>
        <taxon>Clostridium</taxon>
    </lineage>
</organism>
<evidence type="ECO:0000256" key="1">
    <source>
        <dbReference type="ARBA" id="ARBA00010466"/>
    </source>
</evidence>
<protein>
    <submittedName>
        <fullName evidence="7">Central glycolytic protein regulator</fullName>
    </submittedName>
</protein>
<keyword evidence="8" id="KW-1185">Reference proteome</keyword>
<dbReference type="SUPFAM" id="SSF46785">
    <property type="entry name" value="Winged helix' DNA-binding domain"/>
    <property type="match status" value="1"/>
</dbReference>
<evidence type="ECO:0000313" key="8">
    <source>
        <dbReference type="Proteomes" id="UP000190080"/>
    </source>
</evidence>
<accession>A0A1V4ICB5</accession>
<dbReference type="AlphaFoldDB" id="A0A1V4ICB5"/>
<dbReference type="Pfam" id="PF04198">
    <property type="entry name" value="Sugar-bind"/>
    <property type="match status" value="1"/>
</dbReference>
<feature type="domain" description="CggR N-terminal DNA binding" evidence="6">
    <location>
        <begin position="31"/>
        <end position="100"/>
    </location>
</feature>
<dbReference type="EMBL" id="MZGV01000079">
    <property type="protein sequence ID" value="OPJ57573.1"/>
    <property type="molecule type" value="Genomic_DNA"/>
</dbReference>
<evidence type="ECO:0000256" key="3">
    <source>
        <dbReference type="ARBA" id="ARBA00023125"/>
    </source>
</evidence>
<feature type="domain" description="Sugar-binding" evidence="5">
    <location>
        <begin position="102"/>
        <end position="350"/>
    </location>
</feature>
<dbReference type="PANTHER" id="PTHR34294">
    <property type="entry name" value="TRANSCRIPTIONAL REGULATOR-RELATED"/>
    <property type="match status" value="1"/>
</dbReference>